<dbReference type="Proteomes" id="UP000784919">
    <property type="component" value="Unassembled WGS sequence"/>
</dbReference>
<evidence type="ECO:0000313" key="3">
    <source>
        <dbReference type="Proteomes" id="UP000784919"/>
    </source>
</evidence>
<evidence type="ECO:0000313" key="2">
    <source>
        <dbReference type="EMBL" id="KAG5976648.1"/>
    </source>
</evidence>
<reference evidence="2" key="1">
    <citation type="journal article" date="2020" name="bioRxiv">
        <title>Whole genome comparisons of ergot fungi reveals the divergence and evolution of species within the genus Claviceps are the result of varying mechanisms driving genome evolution and host range expansion.</title>
        <authorList>
            <person name="Wyka S.A."/>
            <person name="Mondo S.J."/>
            <person name="Liu M."/>
            <person name="Dettman J."/>
            <person name="Nalam V."/>
            <person name="Broders K.D."/>
        </authorList>
    </citation>
    <scope>NUCLEOTIDE SEQUENCE</scope>
    <source>
        <strain evidence="2">CCC 1102</strain>
    </source>
</reference>
<feature type="compositionally biased region" description="Basic and acidic residues" evidence="1">
    <location>
        <begin position="48"/>
        <end position="60"/>
    </location>
</feature>
<evidence type="ECO:0000256" key="1">
    <source>
        <dbReference type="SAM" id="MobiDB-lite"/>
    </source>
</evidence>
<feature type="region of interest" description="Disordered" evidence="1">
    <location>
        <begin position="48"/>
        <end position="145"/>
    </location>
</feature>
<sequence>MAITRAPWRPLLLLPRPESRAAHSSGIFIALQCRAYVTARDFFPDKSFDSNKSFGHDKNSGPKTFRSNKSFDSSKGFGPDKNSGPKTFRSNKSFDSSKGFGPDKNSGPKTFRHNKSFDPDRGSGSNKGFGPNKSSRPKKDSGPKLVRRFIPTDVAGFMRQDGKLLTDQPGRDFLIKYGIEPDNGRMVRLQGGWELSSVQKDYAVQLGYSPRHVLNPFDLRYFQPRGHPLSPKIKADYARMTQERPLWIFATVSGGASAVVRNIMQRKLTRAVYEALDKIGYHPSKPGGSSPEGARIRGTLWISVYDPCKAATQSRERFGTVVAGALAAHCKRQLA</sequence>
<name>A0A9P7MZQ1_9HYPO</name>
<dbReference type="AlphaFoldDB" id="A0A9P7MZQ1"/>
<gene>
    <name evidence="2" type="ORF">E4U56_001733</name>
</gene>
<feature type="compositionally biased region" description="Polar residues" evidence="1">
    <location>
        <begin position="84"/>
        <end position="96"/>
    </location>
</feature>
<comment type="caution">
    <text evidence="2">The sequence shown here is derived from an EMBL/GenBank/DDBJ whole genome shotgun (WGS) entry which is preliminary data.</text>
</comment>
<accession>A0A9P7MZQ1</accession>
<dbReference type="OrthoDB" id="5124663at2759"/>
<proteinExistence type="predicted"/>
<protein>
    <submittedName>
        <fullName evidence="2">Uncharacterized protein</fullName>
    </submittedName>
</protein>
<feature type="compositionally biased region" description="Polar residues" evidence="1">
    <location>
        <begin position="61"/>
        <end position="73"/>
    </location>
</feature>
<organism evidence="2 3">
    <name type="scientific">Claviceps arundinis</name>
    <dbReference type="NCBI Taxonomy" id="1623583"/>
    <lineage>
        <taxon>Eukaryota</taxon>
        <taxon>Fungi</taxon>
        <taxon>Dikarya</taxon>
        <taxon>Ascomycota</taxon>
        <taxon>Pezizomycotina</taxon>
        <taxon>Sordariomycetes</taxon>
        <taxon>Hypocreomycetidae</taxon>
        <taxon>Hypocreales</taxon>
        <taxon>Clavicipitaceae</taxon>
        <taxon>Claviceps</taxon>
    </lineage>
</organism>
<dbReference type="EMBL" id="SRPS01000015">
    <property type="protein sequence ID" value="KAG5976648.1"/>
    <property type="molecule type" value="Genomic_DNA"/>
</dbReference>